<keyword evidence="4" id="KW-0460">Magnesium</keyword>
<evidence type="ECO:0000256" key="1">
    <source>
        <dbReference type="PIRNR" id="PIRNR000915"/>
    </source>
</evidence>
<evidence type="ECO:0000313" key="5">
    <source>
        <dbReference type="EMBL" id="ADB51686.1"/>
    </source>
</evidence>
<dbReference type="AlphaFoldDB" id="D3FEW9"/>
<reference evidence="5 6" key="1">
    <citation type="journal article" date="2010" name="Stand. Genomic Sci.">
        <title>Complete genome sequence of Conexibacter woesei type strain (ID131577).</title>
        <authorList>
            <person name="Pukall R."/>
            <person name="Lapidus A."/>
            <person name="Glavina Del Rio T."/>
            <person name="Copeland A."/>
            <person name="Tice H."/>
            <person name="Cheng J.-F."/>
            <person name="Lucas S."/>
            <person name="Chen F."/>
            <person name="Nolan M."/>
            <person name="Bruce D."/>
            <person name="Goodwin L."/>
            <person name="Pitluck S."/>
            <person name="Mavromatis K."/>
            <person name="Ivanova N."/>
            <person name="Ovchinnikova G."/>
            <person name="Pati A."/>
            <person name="Chen A."/>
            <person name="Palaniappan K."/>
            <person name="Land M."/>
            <person name="Hauser L."/>
            <person name="Chang Y.-J."/>
            <person name="Jeffries C.D."/>
            <person name="Chain P."/>
            <person name="Meincke L."/>
            <person name="Sims D."/>
            <person name="Brettin T."/>
            <person name="Detter J.C."/>
            <person name="Rohde M."/>
            <person name="Goeker M."/>
            <person name="Bristow J."/>
            <person name="Eisen J.A."/>
            <person name="Markowitz V."/>
            <person name="Kyrpides N.C."/>
            <person name="Klenk H.-P."/>
            <person name="Hugenholtz P."/>
        </authorList>
    </citation>
    <scope>NUCLEOTIDE SEQUENCE [LARGE SCALE GENOMIC DNA]</scope>
    <source>
        <strain evidence="6">DSM 14684 / CIP 108061 / JCM 11494 / NBRC 100937 / ID131577</strain>
    </source>
</reference>
<feature type="binding site" evidence="4">
    <location>
        <position position="26"/>
    </location>
    <ligand>
        <name>Mg(2+)</name>
        <dbReference type="ChEBI" id="CHEBI:18420"/>
    </ligand>
</feature>
<accession>D3FEW9</accession>
<dbReference type="InterPro" id="IPR006357">
    <property type="entry name" value="HAD-SF_hydro_IIA"/>
</dbReference>
<evidence type="ECO:0000256" key="3">
    <source>
        <dbReference type="PIRSR" id="PIRSR000915-2"/>
    </source>
</evidence>
<feature type="active site" description="Nucleophile" evidence="2">
    <location>
        <position position="26"/>
    </location>
</feature>
<feature type="binding site" evidence="4">
    <location>
        <position position="28"/>
    </location>
    <ligand>
        <name>Mg(2+)</name>
        <dbReference type="ChEBI" id="CHEBI:18420"/>
    </ligand>
</feature>
<dbReference type="Pfam" id="PF13344">
    <property type="entry name" value="Hydrolase_6"/>
    <property type="match status" value="1"/>
</dbReference>
<protein>
    <submittedName>
        <fullName evidence="5">HAD-superfamily hydrolase, subfamily IIA</fullName>
    </submittedName>
</protein>
<sequence length="277" mass="28609">MPVRVSQTSPPPLTSLLRSYDHVLLDLDGCLWVGGAATRDAPRALDALRAAGKHVAFVTNDTRSTAEEYVRKLWSLGFKAALEEVVTVGGALQHQLAERHGARRATAYVIGTPAILKHVADAGLRVVNGTPHAPQAEVVVAAGHDALVFEELRIATQALLAGADFVAAGRDRTFPMPDGMWPATGALVAALEYASGRTALSVGKPEPEIFATALDRLGPGRALVVGDRLDSDLGGAHAAGLDGAIVLTGATTHSEAHAASDPAPVAIAPDLATLVLG</sequence>
<dbReference type="PANTHER" id="PTHR19288:SF95">
    <property type="entry name" value="D-GLYCEROL 3-PHOSPHATE PHOSPHATASE"/>
    <property type="match status" value="1"/>
</dbReference>
<dbReference type="Proteomes" id="UP000008229">
    <property type="component" value="Chromosome"/>
</dbReference>
<dbReference type="GO" id="GO:0005737">
    <property type="term" value="C:cytoplasm"/>
    <property type="evidence" value="ECO:0007669"/>
    <property type="project" value="TreeGrafter"/>
</dbReference>
<feature type="binding site" evidence="4">
    <location>
        <position position="227"/>
    </location>
    <ligand>
        <name>Mg(2+)</name>
        <dbReference type="ChEBI" id="CHEBI:18420"/>
    </ligand>
</feature>
<dbReference type="SUPFAM" id="SSF56784">
    <property type="entry name" value="HAD-like"/>
    <property type="match status" value="1"/>
</dbReference>
<dbReference type="EMBL" id="CP001854">
    <property type="protein sequence ID" value="ADB51686.1"/>
    <property type="molecule type" value="Genomic_DNA"/>
</dbReference>
<gene>
    <name evidence="5" type="ordered locus">Cwoe_3268</name>
</gene>
<comment type="similarity">
    <text evidence="1">Belongs to the HAD-like hydrolase superfamily.</text>
</comment>
<dbReference type="InterPro" id="IPR023214">
    <property type="entry name" value="HAD_sf"/>
</dbReference>
<dbReference type="Pfam" id="PF13242">
    <property type="entry name" value="Hydrolase_like"/>
    <property type="match status" value="1"/>
</dbReference>
<reference evidence="6" key="2">
    <citation type="submission" date="2010-01" db="EMBL/GenBank/DDBJ databases">
        <title>The complete genome of Conexibacter woesei DSM 14684.</title>
        <authorList>
            <consortium name="US DOE Joint Genome Institute (JGI-PGF)"/>
            <person name="Lucas S."/>
            <person name="Copeland A."/>
            <person name="Lapidus A."/>
            <person name="Glavina del Rio T."/>
            <person name="Dalin E."/>
            <person name="Tice H."/>
            <person name="Bruce D."/>
            <person name="Goodwin L."/>
            <person name="Pitluck S."/>
            <person name="Kyrpides N."/>
            <person name="Mavromatis K."/>
            <person name="Ivanova N."/>
            <person name="Mikhailova N."/>
            <person name="Chertkov O."/>
            <person name="Brettin T."/>
            <person name="Detter J.C."/>
            <person name="Han C."/>
            <person name="Larimer F."/>
            <person name="Land M."/>
            <person name="Hauser L."/>
            <person name="Markowitz V."/>
            <person name="Cheng J.-F."/>
            <person name="Hugenholtz P."/>
            <person name="Woyke T."/>
            <person name="Wu D."/>
            <person name="Pukall R."/>
            <person name="Steenblock K."/>
            <person name="Schneider S."/>
            <person name="Klenk H.-P."/>
            <person name="Eisen J.A."/>
        </authorList>
    </citation>
    <scope>NUCLEOTIDE SEQUENCE [LARGE SCALE GENOMIC DNA]</scope>
    <source>
        <strain evidence="6">DSM 14684 / CIP 108061 / JCM 11494 / NBRC 100937 / ID131577</strain>
    </source>
</reference>
<dbReference type="eggNOG" id="COG0647">
    <property type="taxonomic scope" value="Bacteria"/>
</dbReference>
<feature type="active site" description="Proton donor" evidence="2">
    <location>
        <position position="28"/>
    </location>
</feature>
<dbReference type="STRING" id="469383.Cwoe_3268"/>
<evidence type="ECO:0000256" key="4">
    <source>
        <dbReference type="PIRSR" id="PIRSR000915-3"/>
    </source>
</evidence>
<evidence type="ECO:0000313" key="6">
    <source>
        <dbReference type="Proteomes" id="UP000008229"/>
    </source>
</evidence>
<dbReference type="PANTHER" id="PTHR19288">
    <property type="entry name" value="4-NITROPHENYLPHOSPHATASE-RELATED"/>
    <property type="match status" value="1"/>
</dbReference>
<dbReference type="KEGG" id="cwo:Cwoe_3268"/>
<dbReference type="InterPro" id="IPR036412">
    <property type="entry name" value="HAD-like_sf"/>
</dbReference>
<keyword evidence="5" id="KW-0378">Hydrolase</keyword>
<feature type="binding site" evidence="3">
    <location>
        <position position="204"/>
    </location>
    <ligand>
        <name>substrate</name>
    </ligand>
</feature>
<name>D3FEW9_CONWI</name>
<dbReference type="HOGENOM" id="CLU_043473_0_2_11"/>
<evidence type="ECO:0000256" key="2">
    <source>
        <dbReference type="PIRSR" id="PIRSR000915-1"/>
    </source>
</evidence>
<organism evidence="5 6">
    <name type="scientific">Conexibacter woesei (strain DSM 14684 / CCUG 47730 / CIP 108061 / JCM 11494 / NBRC 100937 / ID131577)</name>
    <dbReference type="NCBI Taxonomy" id="469383"/>
    <lineage>
        <taxon>Bacteria</taxon>
        <taxon>Bacillati</taxon>
        <taxon>Actinomycetota</taxon>
        <taxon>Thermoleophilia</taxon>
        <taxon>Solirubrobacterales</taxon>
        <taxon>Conexibacteraceae</taxon>
        <taxon>Conexibacter</taxon>
    </lineage>
</organism>
<dbReference type="InterPro" id="IPR006439">
    <property type="entry name" value="HAD-SF_hydro_IA"/>
</dbReference>
<dbReference type="GO" id="GO:0046872">
    <property type="term" value="F:metal ion binding"/>
    <property type="evidence" value="ECO:0007669"/>
    <property type="project" value="UniProtKB-KW"/>
</dbReference>
<keyword evidence="6" id="KW-1185">Reference proteome</keyword>
<dbReference type="NCBIfam" id="TIGR01460">
    <property type="entry name" value="HAD-SF-IIA"/>
    <property type="match status" value="1"/>
</dbReference>
<dbReference type="NCBIfam" id="TIGR01549">
    <property type="entry name" value="HAD-SF-IA-v1"/>
    <property type="match status" value="1"/>
</dbReference>
<dbReference type="PIRSF" id="PIRSF000915">
    <property type="entry name" value="PGP-type_phosphatase"/>
    <property type="match status" value="1"/>
</dbReference>
<keyword evidence="4" id="KW-0479">Metal-binding</keyword>
<dbReference type="Gene3D" id="3.40.50.1000">
    <property type="entry name" value="HAD superfamily/HAD-like"/>
    <property type="match status" value="2"/>
</dbReference>
<dbReference type="GO" id="GO:0016791">
    <property type="term" value="F:phosphatase activity"/>
    <property type="evidence" value="ECO:0007669"/>
    <property type="project" value="TreeGrafter"/>
</dbReference>
<proteinExistence type="inferred from homology"/>
<comment type="cofactor">
    <cofactor evidence="4">
        <name>Mg(2+)</name>
        <dbReference type="ChEBI" id="CHEBI:18420"/>
    </cofactor>
    <text evidence="4">Divalent metal ions. Mg(2+) is the most effective.</text>
</comment>